<protein>
    <submittedName>
        <fullName evidence="7">DNA methyltransferase</fullName>
    </submittedName>
</protein>
<evidence type="ECO:0000256" key="4">
    <source>
        <dbReference type="SAM" id="MobiDB-lite"/>
    </source>
</evidence>
<sequence>MDLIYLDPPFFSNRNYEVIWGDEAEVRSFEDRWAGGINHYVRWMRDRAIEMHRVLKPTGSIYLHCDPKASHYLKVMMDGIFGFDKFRTEIIWKRSSAHSDTKQGRRQHGRIHDNILFYTKGDDWTWNPVYTPYDEEYINRFYRHVEPGTGRRYQLDNLTGPGGASKGNPAYEVMGVTRFWRYTREKMQDFIRQGRVVQSKPGAVPRYKRYLDEMPGVPLQDLWTDVKPIGARAAERLGYPTQKPEALLKRILESSSNPGDVVLDPFCGCGTTLAVAQLLRRRWVGIDISITAVEIMRARLTRLGVSDIPAFGIPKSEDELRSLKPFEFQNWVIRSVNGTHSPRKTGDMGIDGFSFLEHLPIQIKRSDRVGRNVVDNFETAVERYGAHKGYVVAFSFTKGAYEEAARVKAAKGLEIELVKVQDLLLGTSELVAPVLNRRVLEMPLPKARPKESLPSPEDLIRSDKEAGTAA</sequence>
<dbReference type="Gene3D" id="3.40.50.150">
    <property type="entry name" value="Vaccinia Virus protein VP39"/>
    <property type="match status" value="1"/>
</dbReference>
<dbReference type="InterPro" id="IPR007560">
    <property type="entry name" value="Restrct_endonuc_IV_Mrr"/>
</dbReference>
<proteinExistence type="predicted"/>
<dbReference type="GO" id="GO:0005737">
    <property type="term" value="C:cytoplasm"/>
    <property type="evidence" value="ECO:0007669"/>
    <property type="project" value="TreeGrafter"/>
</dbReference>
<evidence type="ECO:0000313" key="7">
    <source>
        <dbReference type="EMBL" id="MDX5895281.1"/>
    </source>
</evidence>
<dbReference type="GO" id="GO:0008170">
    <property type="term" value="F:N-methyltransferase activity"/>
    <property type="evidence" value="ECO:0007669"/>
    <property type="project" value="InterPro"/>
</dbReference>
<dbReference type="InterPro" id="IPR011856">
    <property type="entry name" value="tRNA_endonuc-like_dom_sf"/>
</dbReference>
<gene>
    <name evidence="7" type="ORF">SIL72_14735</name>
</gene>
<feature type="domain" description="DNA methylase N-4/N-6" evidence="5">
    <location>
        <begin position="2"/>
        <end position="296"/>
    </location>
</feature>
<evidence type="ECO:0000313" key="8">
    <source>
        <dbReference type="Proteomes" id="UP001281130"/>
    </source>
</evidence>
<dbReference type="EMBL" id="JAWXXX010000002">
    <property type="protein sequence ID" value="MDX5895281.1"/>
    <property type="molecule type" value="Genomic_DNA"/>
</dbReference>
<dbReference type="RefSeq" id="WP_200805599.1">
    <property type="nucleotide sequence ID" value="NZ_JAWXXX010000002.1"/>
</dbReference>
<dbReference type="Gene3D" id="3.40.1350.10">
    <property type="match status" value="1"/>
</dbReference>
<dbReference type="SUPFAM" id="SSF53335">
    <property type="entry name" value="S-adenosyl-L-methionine-dependent methyltransferases"/>
    <property type="match status" value="1"/>
</dbReference>
<comment type="caution">
    <text evidence="7">The sequence shown here is derived from an EMBL/GenBank/DDBJ whole genome shotgun (WGS) entry which is preliminary data.</text>
</comment>
<dbReference type="InterPro" id="IPR029063">
    <property type="entry name" value="SAM-dependent_MTases_sf"/>
</dbReference>
<keyword evidence="2" id="KW-0808">Transferase</keyword>
<dbReference type="Pfam" id="PF01555">
    <property type="entry name" value="N6_N4_Mtase"/>
    <property type="match status" value="1"/>
</dbReference>
<dbReference type="InterPro" id="IPR002295">
    <property type="entry name" value="N4/N6-MTase_EcoPI_Mod-like"/>
</dbReference>
<dbReference type="GO" id="GO:0032259">
    <property type="term" value="P:methylation"/>
    <property type="evidence" value="ECO:0007669"/>
    <property type="project" value="UniProtKB-KW"/>
</dbReference>
<feature type="region of interest" description="Disordered" evidence="4">
    <location>
        <begin position="445"/>
        <end position="470"/>
    </location>
</feature>
<evidence type="ECO:0000259" key="6">
    <source>
        <dbReference type="Pfam" id="PF04471"/>
    </source>
</evidence>
<evidence type="ECO:0000256" key="1">
    <source>
        <dbReference type="ARBA" id="ARBA00022603"/>
    </source>
</evidence>
<dbReference type="PANTHER" id="PTHR13370:SF3">
    <property type="entry name" value="TRNA (GUANINE(10)-N2)-METHYLTRANSFERASE HOMOLOG"/>
    <property type="match status" value="1"/>
</dbReference>
<dbReference type="Pfam" id="PF04471">
    <property type="entry name" value="Mrr_cat"/>
    <property type="match status" value="1"/>
</dbReference>
<keyword evidence="1 7" id="KW-0489">Methyltransferase</keyword>
<dbReference type="InterPro" id="IPR002941">
    <property type="entry name" value="DNA_methylase_N4/N6"/>
</dbReference>
<feature type="domain" description="Restriction endonuclease type IV Mrr" evidence="6">
    <location>
        <begin position="323"/>
        <end position="423"/>
    </location>
</feature>
<dbReference type="AlphaFoldDB" id="A0AB35T6J4"/>
<reference evidence="7" key="1">
    <citation type="submission" date="2023-11" db="EMBL/GenBank/DDBJ databases">
        <title>MicrobeMod: A computational toolkit for identifying prokaryotic methylation and restriction-modification with nanopore sequencing.</title>
        <authorList>
            <person name="Crits-Christoph A."/>
            <person name="Kang S.C."/>
            <person name="Lee H."/>
            <person name="Ostrov N."/>
        </authorList>
    </citation>
    <scope>NUCLEOTIDE SEQUENCE</scope>
    <source>
        <strain evidence="7">ATCC 51242</strain>
    </source>
</reference>
<evidence type="ECO:0000256" key="2">
    <source>
        <dbReference type="ARBA" id="ARBA00022679"/>
    </source>
</evidence>
<dbReference type="GO" id="GO:0003677">
    <property type="term" value="F:DNA binding"/>
    <property type="evidence" value="ECO:0007669"/>
    <property type="project" value="InterPro"/>
</dbReference>
<dbReference type="GO" id="GO:0009307">
    <property type="term" value="P:DNA restriction-modification system"/>
    <property type="evidence" value="ECO:0007669"/>
    <property type="project" value="InterPro"/>
</dbReference>
<name>A0AB35T6J4_RUBRA</name>
<evidence type="ECO:0000256" key="3">
    <source>
        <dbReference type="ARBA" id="ARBA00022691"/>
    </source>
</evidence>
<evidence type="ECO:0000259" key="5">
    <source>
        <dbReference type="Pfam" id="PF01555"/>
    </source>
</evidence>
<accession>A0AB35T6J4</accession>
<keyword evidence="3" id="KW-0949">S-adenosyl-L-methionine</keyword>
<dbReference type="PANTHER" id="PTHR13370">
    <property type="entry name" value="RNA METHYLASE-RELATED"/>
    <property type="match status" value="1"/>
</dbReference>
<dbReference type="PRINTS" id="PR00506">
    <property type="entry name" value="D21N6MTFRASE"/>
</dbReference>
<feature type="compositionally biased region" description="Basic and acidic residues" evidence="4">
    <location>
        <begin position="458"/>
        <end position="470"/>
    </location>
</feature>
<dbReference type="Proteomes" id="UP001281130">
    <property type="component" value="Unassembled WGS sequence"/>
</dbReference>
<organism evidence="7 8">
    <name type="scientific">Rubrobacter radiotolerans</name>
    <name type="common">Arthrobacter radiotolerans</name>
    <dbReference type="NCBI Taxonomy" id="42256"/>
    <lineage>
        <taxon>Bacteria</taxon>
        <taxon>Bacillati</taxon>
        <taxon>Actinomycetota</taxon>
        <taxon>Rubrobacteria</taxon>
        <taxon>Rubrobacterales</taxon>
        <taxon>Rubrobacteraceae</taxon>
        <taxon>Rubrobacter</taxon>
    </lineage>
</organism>
<dbReference type="GO" id="GO:0004519">
    <property type="term" value="F:endonuclease activity"/>
    <property type="evidence" value="ECO:0007669"/>
    <property type="project" value="InterPro"/>
</dbReference>